<dbReference type="InParanoid" id="A0A1X7UM24"/>
<evidence type="ECO:0000313" key="1">
    <source>
        <dbReference type="EnsemblMetazoa" id="Aqu2.1.28701_001"/>
    </source>
</evidence>
<dbReference type="EnsemblMetazoa" id="Aqu2.1.28701_001">
    <property type="protein sequence ID" value="Aqu2.1.28701_001"/>
    <property type="gene ID" value="Aqu2.1.28701"/>
</dbReference>
<dbReference type="AlphaFoldDB" id="A0A1X7UM24"/>
<proteinExistence type="predicted"/>
<protein>
    <submittedName>
        <fullName evidence="1">Uncharacterized protein</fullName>
    </submittedName>
</protein>
<organism evidence="1">
    <name type="scientific">Amphimedon queenslandica</name>
    <name type="common">Sponge</name>
    <dbReference type="NCBI Taxonomy" id="400682"/>
    <lineage>
        <taxon>Eukaryota</taxon>
        <taxon>Metazoa</taxon>
        <taxon>Porifera</taxon>
        <taxon>Demospongiae</taxon>
        <taxon>Heteroscleromorpha</taxon>
        <taxon>Haplosclerida</taxon>
        <taxon>Niphatidae</taxon>
        <taxon>Amphimedon</taxon>
    </lineage>
</organism>
<name>A0A1X7UM24_AMPQE</name>
<accession>A0A1X7UM24</accession>
<reference evidence="1" key="1">
    <citation type="submission" date="2017-05" db="UniProtKB">
        <authorList>
            <consortium name="EnsemblMetazoa"/>
        </authorList>
    </citation>
    <scope>IDENTIFICATION</scope>
</reference>
<sequence>MDFGRSVLIQSWSQPQYTDMISIYTGSGQTDFRDSAMLANRAVPVLISGL</sequence>